<proteinExistence type="predicted"/>
<accession>A0ABT0WHS5</accession>
<dbReference type="Proteomes" id="UP001523262">
    <property type="component" value="Unassembled WGS sequence"/>
</dbReference>
<feature type="compositionally biased region" description="Basic and acidic residues" evidence="1">
    <location>
        <begin position="32"/>
        <end position="45"/>
    </location>
</feature>
<organism evidence="2 3">
    <name type="scientific">Neobacillus pocheonensis</name>
    <dbReference type="NCBI Taxonomy" id="363869"/>
    <lineage>
        <taxon>Bacteria</taxon>
        <taxon>Bacillati</taxon>
        <taxon>Bacillota</taxon>
        <taxon>Bacilli</taxon>
        <taxon>Bacillales</taxon>
        <taxon>Bacillaceae</taxon>
        <taxon>Neobacillus</taxon>
    </lineage>
</organism>
<sequence length="54" mass="5920">MSLKSPMKDKILQVERKIVLEKPNEGQNPPDGAKKCLEKPMKDKTGGLPSSIGE</sequence>
<evidence type="ECO:0000256" key="1">
    <source>
        <dbReference type="SAM" id="MobiDB-lite"/>
    </source>
</evidence>
<gene>
    <name evidence="2" type="ORF">NDK43_30820</name>
</gene>
<evidence type="ECO:0000313" key="3">
    <source>
        <dbReference type="Proteomes" id="UP001523262"/>
    </source>
</evidence>
<keyword evidence="3" id="KW-1185">Reference proteome</keyword>
<name>A0ABT0WHS5_9BACI</name>
<protein>
    <recommendedName>
        <fullName evidence="4">Multidrug transporter</fullName>
    </recommendedName>
</protein>
<evidence type="ECO:0008006" key="4">
    <source>
        <dbReference type="Google" id="ProtNLM"/>
    </source>
</evidence>
<reference evidence="2 3" key="1">
    <citation type="submission" date="2022-06" db="EMBL/GenBank/DDBJ databases">
        <authorList>
            <person name="Jeon C.O."/>
        </authorList>
    </citation>
    <scope>NUCLEOTIDE SEQUENCE [LARGE SCALE GENOMIC DNA]</scope>
    <source>
        <strain evidence="2 3">KCTC 13943</strain>
    </source>
</reference>
<comment type="caution">
    <text evidence="2">The sequence shown here is derived from an EMBL/GenBank/DDBJ whole genome shotgun (WGS) entry which is preliminary data.</text>
</comment>
<dbReference type="EMBL" id="JAMQCR010000003">
    <property type="protein sequence ID" value="MCM2535878.1"/>
    <property type="molecule type" value="Genomic_DNA"/>
</dbReference>
<feature type="region of interest" description="Disordered" evidence="1">
    <location>
        <begin position="19"/>
        <end position="54"/>
    </location>
</feature>
<evidence type="ECO:0000313" key="2">
    <source>
        <dbReference type="EMBL" id="MCM2535878.1"/>
    </source>
</evidence>